<accession>A0A4Y9F2A0</accession>
<protein>
    <submittedName>
        <fullName evidence="2">Uncharacterized protein</fullName>
    </submittedName>
</protein>
<evidence type="ECO:0000313" key="3">
    <source>
        <dbReference type="Proteomes" id="UP000297951"/>
    </source>
</evidence>
<reference evidence="2 3" key="1">
    <citation type="submission" date="2019-03" db="EMBL/GenBank/DDBJ databases">
        <title>Diversity of the mouse oral microbiome.</title>
        <authorList>
            <person name="Joseph S."/>
            <person name="Aduse-Opoku J."/>
            <person name="Curtis M."/>
            <person name="Wade W."/>
            <person name="Hashim A."/>
        </authorList>
    </citation>
    <scope>NUCLEOTIDE SEQUENCE [LARGE SCALE GENOMIC DNA]</scope>
    <source>
        <strain evidence="3">irhom_31</strain>
    </source>
</reference>
<dbReference type="AlphaFoldDB" id="A0A4Y9F2A0"/>
<keyword evidence="1" id="KW-0472">Membrane</keyword>
<sequence length="81" mass="8523">MSSERTEIPELPYGGAIRALGLVAGVLMLVGTVCGVTMLLLKWATGQAPSFLSLAPLLTLPLAFLALLGALFLTLLRRRAS</sequence>
<keyword evidence="1" id="KW-1133">Transmembrane helix</keyword>
<evidence type="ECO:0000313" key="2">
    <source>
        <dbReference type="EMBL" id="TFU21009.1"/>
    </source>
</evidence>
<comment type="caution">
    <text evidence="2">The sequence shown here is derived from an EMBL/GenBank/DDBJ whole genome shotgun (WGS) entry which is preliminary data.</text>
</comment>
<dbReference type="Proteomes" id="UP000297951">
    <property type="component" value="Unassembled WGS sequence"/>
</dbReference>
<organism evidence="2 3">
    <name type="scientific">Rothia nasimurium</name>
    <dbReference type="NCBI Taxonomy" id="85336"/>
    <lineage>
        <taxon>Bacteria</taxon>
        <taxon>Bacillati</taxon>
        <taxon>Actinomycetota</taxon>
        <taxon>Actinomycetes</taxon>
        <taxon>Micrococcales</taxon>
        <taxon>Micrococcaceae</taxon>
        <taxon>Rothia</taxon>
    </lineage>
</organism>
<gene>
    <name evidence="2" type="ORF">E4U03_10105</name>
</gene>
<name>A0A4Y9F2A0_9MICC</name>
<dbReference type="EMBL" id="SPQC01000041">
    <property type="protein sequence ID" value="TFU21009.1"/>
    <property type="molecule type" value="Genomic_DNA"/>
</dbReference>
<feature type="transmembrane region" description="Helical" evidence="1">
    <location>
        <begin position="20"/>
        <end position="41"/>
    </location>
</feature>
<evidence type="ECO:0000256" key="1">
    <source>
        <dbReference type="SAM" id="Phobius"/>
    </source>
</evidence>
<keyword evidence="1" id="KW-0812">Transmembrane</keyword>
<proteinExistence type="predicted"/>
<feature type="transmembrane region" description="Helical" evidence="1">
    <location>
        <begin position="53"/>
        <end position="76"/>
    </location>
</feature>
<dbReference type="RefSeq" id="WP_135013518.1">
    <property type="nucleotide sequence ID" value="NZ_JADGLK010000041.1"/>
</dbReference>